<sequence length="748" mass="81948">MNLMLFAKKSAERADPQVHPKGIERATIAIFSVFVALCLFVVFIVDQALTSAEQFTNRSAEARATAISRSYANYLSERTATADVLARTVAFQYRTHKGQVDLTRLVAAGLLAPTDQTLVTLVNANGTVVQAWPTSPEATVHLGDREHFVAQQNSPKDELYVGVPVFGRVSNTWTLQFTRKLFDADGRFDGVVVVSEPIDFLTKSFANHANLGTDGAVLAFRKDGRLLVRASSDGTPSPAGEALDRYVASDGSSNFLFDPIDHHRRLYARQPVPGYPITAVVALSVRDIYADLERQKNAYWGWAFLLILALTAAAFLAKSYVRTLLQQRAITARIADTDQLTGLGNRRALDTYTTDRFKRDERPSVALVLFEIAEFSAINERYGDDVGDSFVRMVANRLMQLTSSADLVVRVKSDQFGVVLSGNEPATRALDFVRTLFDSYRFPVHFRGYSQDVTLSVGIGTSEYDDTPGALRSQASYALDLAKRATAQAQRNEYRIYDHAMFRQFGEERRVDEAVQEAVLHGGIESACAPVLNSRANTIGGLWATPVLRSAPAGTPTASAFMDAVERTRLSNSVWALTIAHASQTVSRLGDDMTLWASVSTSFVRDIDPDRYLVSREFAPARLRLAVTDLLDRQPDDITTARIAAIRERGAQVFAVVDLDRATPYSLFATLPVDGLVFDGGWVGAVPASLVAAPVLNGLIEATIALGLQTVVLGVTTPEQLAWLRARSVQAVCGPYVDETWPIALHQD</sequence>
<dbReference type="Pfam" id="PF00990">
    <property type="entry name" value="GGDEF"/>
    <property type="match status" value="1"/>
</dbReference>
<evidence type="ECO:0000313" key="5">
    <source>
        <dbReference type="Proteomes" id="UP000001035"/>
    </source>
</evidence>
<keyword evidence="1" id="KW-1133">Transmembrane helix</keyword>
<dbReference type="KEGG" id="bcj:pBCA055"/>
<evidence type="ECO:0000259" key="2">
    <source>
        <dbReference type="PROSITE" id="PS50883"/>
    </source>
</evidence>
<dbReference type="CDD" id="cd12914">
    <property type="entry name" value="PDC1_DGC_like"/>
    <property type="match status" value="1"/>
</dbReference>
<keyword evidence="4" id="KW-0614">Plasmid</keyword>
<reference evidence="4 5" key="1">
    <citation type="journal article" date="2009" name="J. Bacteriol.">
        <title>The genome of Burkholderia cenocepacia J2315, an epidemic pathogen of cystic fibrosis patients.</title>
        <authorList>
            <person name="Holden M.T."/>
            <person name="Seth-Smith H.M."/>
            <person name="Crossman L.C."/>
            <person name="Sebaihia M."/>
            <person name="Bentley S.D."/>
            <person name="Cerdeno-Tarraga A.M."/>
            <person name="Thomson N.R."/>
            <person name="Bason N."/>
            <person name="Quail M.A."/>
            <person name="Sharp S."/>
            <person name="Cherevach I."/>
            <person name="Churcher C."/>
            <person name="Goodhead I."/>
            <person name="Hauser H."/>
            <person name="Holroyd N."/>
            <person name="Mungall K."/>
            <person name="Scott P."/>
            <person name="Walker D."/>
            <person name="White B."/>
            <person name="Rose H."/>
            <person name="Iversen P."/>
            <person name="Mil-Homens D."/>
            <person name="Rocha E.P."/>
            <person name="Fialho A.M."/>
            <person name="Baldwin A."/>
            <person name="Dowson C."/>
            <person name="Barrell B.G."/>
            <person name="Govan J.R."/>
            <person name="Vandamme P."/>
            <person name="Hart C.A."/>
            <person name="Mahenthiralingam E."/>
            <person name="Parkhill J."/>
        </authorList>
    </citation>
    <scope>NUCLEOTIDE SEQUENCE [LARGE SCALE GENOMIC DNA]</scope>
    <source>
        <strain evidence="5">ATCC BAA-245 / DSM 16553 / LMG 16656 / NCTC 13227 / J2315 / CF5610</strain>
        <plasmid evidence="4">pBCJ2315</plasmid>
    </source>
</reference>
<feature type="transmembrane region" description="Helical" evidence="1">
    <location>
        <begin position="26"/>
        <end position="45"/>
    </location>
</feature>
<dbReference type="HOGENOM" id="CLU_000445_70_44_4"/>
<gene>
    <name evidence="4" type="ORF">pBCA055</name>
</gene>
<dbReference type="PANTHER" id="PTHR44757">
    <property type="entry name" value="DIGUANYLATE CYCLASE DGCP"/>
    <property type="match status" value="1"/>
</dbReference>
<dbReference type="PROSITE" id="PS50883">
    <property type="entry name" value="EAL"/>
    <property type="match status" value="1"/>
</dbReference>
<dbReference type="InterPro" id="IPR000160">
    <property type="entry name" value="GGDEF_dom"/>
</dbReference>
<protein>
    <submittedName>
        <fullName evidence="4">Membrane protein</fullName>
    </submittedName>
</protein>
<dbReference type="CDD" id="cd12915">
    <property type="entry name" value="PDC2_DGC_like"/>
    <property type="match status" value="1"/>
</dbReference>
<dbReference type="EMBL" id="AM747723">
    <property type="protein sequence ID" value="CAR57765.1"/>
    <property type="molecule type" value="Genomic_DNA"/>
</dbReference>
<proteinExistence type="predicted"/>
<geneLocation type="plasmid" evidence="4 5">
    <name>pBCJ2315</name>
</geneLocation>
<dbReference type="AlphaFoldDB" id="B4EQJ4"/>
<accession>B4EQJ4</accession>
<evidence type="ECO:0000313" key="4">
    <source>
        <dbReference type="EMBL" id="CAR57765.1"/>
    </source>
</evidence>
<dbReference type="InterPro" id="IPR001633">
    <property type="entry name" value="EAL_dom"/>
</dbReference>
<dbReference type="InterPro" id="IPR029787">
    <property type="entry name" value="Nucleotide_cyclase"/>
</dbReference>
<dbReference type="Proteomes" id="UP000001035">
    <property type="component" value="Plasmid pBCJ2315"/>
</dbReference>
<dbReference type="BioCyc" id="BCEN216591:G1G1V-7876-MONOMER"/>
<dbReference type="eggNOG" id="COG5001">
    <property type="taxonomic scope" value="Bacteria"/>
</dbReference>
<feature type="domain" description="GGDEF" evidence="3">
    <location>
        <begin position="363"/>
        <end position="499"/>
    </location>
</feature>
<dbReference type="SUPFAM" id="SSF141868">
    <property type="entry name" value="EAL domain-like"/>
    <property type="match status" value="1"/>
</dbReference>
<name>B4EQJ4_BURCJ</name>
<dbReference type="CDD" id="cd01949">
    <property type="entry name" value="GGDEF"/>
    <property type="match status" value="1"/>
</dbReference>
<dbReference type="Gene3D" id="3.30.70.270">
    <property type="match status" value="1"/>
</dbReference>
<dbReference type="InterPro" id="IPR052155">
    <property type="entry name" value="Biofilm_reg_signaling"/>
</dbReference>
<feature type="transmembrane region" description="Helical" evidence="1">
    <location>
        <begin position="299"/>
        <end position="317"/>
    </location>
</feature>
<dbReference type="PROSITE" id="PS50887">
    <property type="entry name" value="GGDEF"/>
    <property type="match status" value="1"/>
</dbReference>
<dbReference type="PANTHER" id="PTHR44757:SF2">
    <property type="entry name" value="BIOFILM ARCHITECTURE MAINTENANCE PROTEIN MBAA"/>
    <property type="match status" value="1"/>
</dbReference>
<dbReference type="Pfam" id="PF00563">
    <property type="entry name" value="EAL"/>
    <property type="match status" value="1"/>
</dbReference>
<organism evidence="4 5">
    <name type="scientific">Burkholderia cenocepacia (strain ATCC BAA-245 / DSM 16553 / LMG 16656 / NCTC 13227 / J2315 / CF5610)</name>
    <name type="common">Burkholderia cepacia (strain J2315)</name>
    <dbReference type="NCBI Taxonomy" id="216591"/>
    <lineage>
        <taxon>Bacteria</taxon>
        <taxon>Pseudomonadati</taxon>
        <taxon>Pseudomonadota</taxon>
        <taxon>Betaproteobacteria</taxon>
        <taxon>Burkholderiales</taxon>
        <taxon>Burkholderiaceae</taxon>
        <taxon>Burkholderia</taxon>
        <taxon>Burkholderia cepacia complex</taxon>
    </lineage>
</organism>
<evidence type="ECO:0000256" key="1">
    <source>
        <dbReference type="SAM" id="Phobius"/>
    </source>
</evidence>
<dbReference type="SUPFAM" id="SSF55073">
    <property type="entry name" value="Nucleotide cyclase"/>
    <property type="match status" value="1"/>
</dbReference>
<dbReference type="SMART" id="SM00052">
    <property type="entry name" value="EAL"/>
    <property type="match status" value="1"/>
</dbReference>
<dbReference type="SMART" id="SM00267">
    <property type="entry name" value="GGDEF"/>
    <property type="match status" value="1"/>
</dbReference>
<dbReference type="Gene3D" id="3.30.450.20">
    <property type="entry name" value="PAS domain"/>
    <property type="match status" value="2"/>
</dbReference>
<dbReference type="NCBIfam" id="TIGR00254">
    <property type="entry name" value="GGDEF"/>
    <property type="match status" value="1"/>
</dbReference>
<keyword evidence="5" id="KW-1185">Reference proteome</keyword>
<evidence type="ECO:0000259" key="3">
    <source>
        <dbReference type="PROSITE" id="PS50887"/>
    </source>
</evidence>
<dbReference type="InterPro" id="IPR035919">
    <property type="entry name" value="EAL_sf"/>
</dbReference>
<dbReference type="InterPro" id="IPR043128">
    <property type="entry name" value="Rev_trsase/Diguanyl_cyclase"/>
</dbReference>
<keyword evidence="1" id="KW-0812">Transmembrane</keyword>
<dbReference type="Gene3D" id="3.20.20.450">
    <property type="entry name" value="EAL domain"/>
    <property type="match status" value="1"/>
</dbReference>
<keyword evidence="1" id="KW-0472">Membrane</keyword>
<feature type="domain" description="EAL" evidence="2">
    <location>
        <begin position="508"/>
        <end position="748"/>
    </location>
</feature>